<dbReference type="AlphaFoldDB" id="A0A5N6MNS7"/>
<evidence type="ECO:0000313" key="2">
    <source>
        <dbReference type="EMBL" id="KAD3641910.1"/>
    </source>
</evidence>
<proteinExistence type="predicted"/>
<evidence type="ECO:0000256" key="1">
    <source>
        <dbReference type="SAM" id="MobiDB-lite"/>
    </source>
</evidence>
<keyword evidence="3" id="KW-1185">Reference proteome</keyword>
<accession>A0A5N6MNS7</accession>
<feature type="compositionally biased region" description="Polar residues" evidence="1">
    <location>
        <begin position="41"/>
        <end position="54"/>
    </location>
</feature>
<dbReference type="Proteomes" id="UP000326396">
    <property type="component" value="Linkage Group LG5"/>
</dbReference>
<sequence length="99" mass="10847">MEKKAIPVGYHYGVVKKYRRKSEEELRKKMNVAVVVEEKGQTSTSKVDKSSSNGADLKESASKVGTYAIPGYSSTTTPSRPIFATLILSKVPLNNRILG</sequence>
<feature type="region of interest" description="Disordered" evidence="1">
    <location>
        <begin position="38"/>
        <end position="61"/>
    </location>
</feature>
<comment type="caution">
    <text evidence="2">The sequence shown here is derived from an EMBL/GenBank/DDBJ whole genome shotgun (WGS) entry which is preliminary data.</text>
</comment>
<gene>
    <name evidence="2" type="ORF">E3N88_31134</name>
</gene>
<organism evidence="2 3">
    <name type="scientific">Mikania micrantha</name>
    <name type="common">bitter vine</name>
    <dbReference type="NCBI Taxonomy" id="192012"/>
    <lineage>
        <taxon>Eukaryota</taxon>
        <taxon>Viridiplantae</taxon>
        <taxon>Streptophyta</taxon>
        <taxon>Embryophyta</taxon>
        <taxon>Tracheophyta</taxon>
        <taxon>Spermatophyta</taxon>
        <taxon>Magnoliopsida</taxon>
        <taxon>eudicotyledons</taxon>
        <taxon>Gunneridae</taxon>
        <taxon>Pentapetalae</taxon>
        <taxon>asterids</taxon>
        <taxon>campanulids</taxon>
        <taxon>Asterales</taxon>
        <taxon>Asteraceae</taxon>
        <taxon>Asteroideae</taxon>
        <taxon>Heliantheae alliance</taxon>
        <taxon>Eupatorieae</taxon>
        <taxon>Mikania</taxon>
    </lineage>
</organism>
<dbReference type="EMBL" id="SZYD01000015">
    <property type="protein sequence ID" value="KAD3641910.1"/>
    <property type="molecule type" value="Genomic_DNA"/>
</dbReference>
<name>A0A5N6MNS7_9ASTR</name>
<protein>
    <submittedName>
        <fullName evidence="2">Uncharacterized protein</fullName>
    </submittedName>
</protein>
<reference evidence="2 3" key="1">
    <citation type="submission" date="2019-05" db="EMBL/GenBank/DDBJ databases">
        <title>Mikania micrantha, genome provides insights into the molecular mechanism of rapid growth.</title>
        <authorList>
            <person name="Liu B."/>
        </authorList>
    </citation>
    <scope>NUCLEOTIDE SEQUENCE [LARGE SCALE GENOMIC DNA]</scope>
    <source>
        <strain evidence="2">NLD-2019</strain>
        <tissue evidence="2">Leaf</tissue>
    </source>
</reference>
<evidence type="ECO:0000313" key="3">
    <source>
        <dbReference type="Proteomes" id="UP000326396"/>
    </source>
</evidence>